<evidence type="ECO:0000256" key="2">
    <source>
        <dbReference type="ARBA" id="ARBA00012438"/>
    </source>
</evidence>
<keyword evidence="5" id="KW-0808">Transferase</keyword>
<dbReference type="GO" id="GO:0000155">
    <property type="term" value="F:phosphorelay sensor kinase activity"/>
    <property type="evidence" value="ECO:0007669"/>
    <property type="project" value="InterPro"/>
</dbReference>
<dbReference type="InterPro" id="IPR003594">
    <property type="entry name" value="HATPase_dom"/>
</dbReference>
<protein>
    <recommendedName>
        <fullName evidence="2">histidine kinase</fullName>
        <ecNumber evidence="2">2.7.13.3</ecNumber>
    </recommendedName>
</protein>
<dbReference type="EC" id="2.7.13.3" evidence="2"/>
<dbReference type="Gene3D" id="1.10.287.130">
    <property type="match status" value="1"/>
</dbReference>
<dbReference type="SMART" id="SM00387">
    <property type="entry name" value="HATPase_c"/>
    <property type="match status" value="1"/>
</dbReference>
<proteinExistence type="predicted"/>
<dbReference type="InterPro" id="IPR005467">
    <property type="entry name" value="His_kinase_dom"/>
</dbReference>
<keyword evidence="6" id="KW-1185">Reference proteome</keyword>
<dbReference type="CDD" id="cd00082">
    <property type="entry name" value="HisKA"/>
    <property type="match status" value="1"/>
</dbReference>
<dbReference type="Pfam" id="PF02518">
    <property type="entry name" value="HATPase_c"/>
    <property type="match status" value="1"/>
</dbReference>
<evidence type="ECO:0000313" key="5">
    <source>
        <dbReference type="EMBL" id="AXR05119.1"/>
    </source>
</evidence>
<dbReference type="SUPFAM" id="SSF47384">
    <property type="entry name" value="Homodimeric domain of signal transducing histidine kinase"/>
    <property type="match status" value="1"/>
</dbReference>
<organism evidence="5 6">
    <name type="scientific">Salinimonas sediminis</name>
    <dbReference type="NCBI Taxonomy" id="2303538"/>
    <lineage>
        <taxon>Bacteria</taxon>
        <taxon>Pseudomonadati</taxon>
        <taxon>Pseudomonadota</taxon>
        <taxon>Gammaproteobacteria</taxon>
        <taxon>Alteromonadales</taxon>
        <taxon>Alteromonadaceae</taxon>
        <taxon>Alteromonas/Salinimonas group</taxon>
        <taxon>Salinimonas</taxon>
    </lineage>
</organism>
<dbReference type="InterPro" id="IPR036890">
    <property type="entry name" value="HATPase_C_sf"/>
</dbReference>
<dbReference type="AlphaFoldDB" id="A0A346NHW2"/>
<evidence type="ECO:0000313" key="6">
    <source>
        <dbReference type="Proteomes" id="UP000262073"/>
    </source>
</evidence>
<dbReference type="SUPFAM" id="SSF55874">
    <property type="entry name" value="ATPase domain of HSP90 chaperone/DNA topoisomerase II/histidine kinase"/>
    <property type="match status" value="1"/>
</dbReference>
<keyword evidence="5" id="KW-0418">Kinase</keyword>
<evidence type="ECO:0000256" key="1">
    <source>
        <dbReference type="ARBA" id="ARBA00000085"/>
    </source>
</evidence>
<reference evidence="5 6" key="1">
    <citation type="submission" date="2018-08" db="EMBL/GenBank/DDBJ databases">
        <title>Salinimonas sediminis sp. nov., a piezophilic bacterium isolated from a deep-sea sediment sample from the New Britain Trench.</title>
        <authorList>
            <person name="Cao J."/>
        </authorList>
    </citation>
    <scope>NUCLEOTIDE SEQUENCE [LARGE SCALE GENOMIC DNA]</scope>
    <source>
        <strain evidence="5 6">N102</strain>
    </source>
</reference>
<comment type="catalytic activity">
    <reaction evidence="1">
        <text>ATP + protein L-histidine = ADP + protein N-phospho-L-histidine.</text>
        <dbReference type="EC" id="2.7.13.3"/>
    </reaction>
</comment>
<dbReference type="RefSeq" id="WP_117315127.1">
    <property type="nucleotide sequence ID" value="NZ_CP031769.1"/>
</dbReference>
<dbReference type="Gene3D" id="3.30.565.10">
    <property type="entry name" value="Histidine kinase-like ATPase, C-terminal domain"/>
    <property type="match status" value="1"/>
</dbReference>
<sequence>MPEISLSFWYLWAATGLPVVFGETALVADEAALNSKISALERKLAREHAARLSAEAMLNDYSKDAYLANQALRRELSEVRSDYIALLHHLDHRDIELGYTPSPISPEMGQRMALLSQMAAGIAHEINNPMAFVKSNAQISFQLLTDMVRGFNELKALARQSGVTDKTLSNLEQSYMVQEMSALNDEIYTATLEGIDRVTNIVASLRAYAYPAPNEKAMVALGSAIENSVEAVMHKIPVDVQVCILPICAKLHVMGSAEKLLVLFSNLLHNALAAVAKKGQITISVVVGKASIAVTVADNGIGMNEAQLKLIFTPFYSTQPPGSGAGLGLTVAMAIMEEHNGQITVESCPGEGATFTLVFPLANEA</sequence>
<dbReference type="PANTHER" id="PTHR43065:SF42">
    <property type="entry name" value="TWO-COMPONENT SENSOR PPRA"/>
    <property type="match status" value="1"/>
</dbReference>
<evidence type="ECO:0000259" key="4">
    <source>
        <dbReference type="PROSITE" id="PS50109"/>
    </source>
</evidence>
<dbReference type="InterPro" id="IPR036097">
    <property type="entry name" value="HisK_dim/P_sf"/>
</dbReference>
<dbReference type="InterPro" id="IPR003661">
    <property type="entry name" value="HisK_dim/P_dom"/>
</dbReference>
<dbReference type="InterPro" id="IPR004358">
    <property type="entry name" value="Sig_transdc_His_kin-like_C"/>
</dbReference>
<dbReference type="PROSITE" id="PS50109">
    <property type="entry name" value="HIS_KIN"/>
    <property type="match status" value="1"/>
</dbReference>
<dbReference type="KEGG" id="salm:D0Y50_01275"/>
<accession>A0A346NHW2</accession>
<gene>
    <name evidence="5" type="ORF">D0Y50_01275</name>
</gene>
<dbReference type="Proteomes" id="UP000262073">
    <property type="component" value="Chromosome"/>
</dbReference>
<evidence type="ECO:0000256" key="3">
    <source>
        <dbReference type="ARBA" id="ARBA00022553"/>
    </source>
</evidence>
<dbReference type="CDD" id="cd00075">
    <property type="entry name" value="HATPase"/>
    <property type="match status" value="1"/>
</dbReference>
<feature type="domain" description="Histidine kinase" evidence="4">
    <location>
        <begin position="121"/>
        <end position="363"/>
    </location>
</feature>
<name>A0A346NHW2_9ALTE</name>
<dbReference type="PANTHER" id="PTHR43065">
    <property type="entry name" value="SENSOR HISTIDINE KINASE"/>
    <property type="match status" value="1"/>
</dbReference>
<dbReference type="PRINTS" id="PR00344">
    <property type="entry name" value="BCTRLSENSOR"/>
</dbReference>
<dbReference type="EMBL" id="CP031769">
    <property type="protein sequence ID" value="AXR05119.1"/>
    <property type="molecule type" value="Genomic_DNA"/>
</dbReference>
<keyword evidence="3" id="KW-0597">Phosphoprotein</keyword>